<gene>
    <name evidence="1" type="ORF">CA606_15230</name>
</gene>
<name>A0A290MP73_CAUVI</name>
<proteinExistence type="predicted"/>
<evidence type="ECO:0000313" key="2">
    <source>
        <dbReference type="Proteomes" id="UP000217311"/>
    </source>
</evidence>
<sequence length="293" mass="31251">MRHWLITAIAMLVVGVPHALAFGTVRGLLGQNAEHERITRQGLAGLGFGGDSLSELAGKAGTFGAVGAPDRPGRGLMDRKEVHCDGGDYFDTPGYAQTRSAAEAQLSACRSWIMTNLEAAVRDAAGLVKPNLDLDSTSILGGCTYDGSKGRAKCNVLEDLGLAFHAAQDFYSHTNWVDAPRSAPTIDNPPGLDNGAPARWLSSDRAAFPAGLISGCYDGFPETFHCGGRVKHATLNKDTADTTRGGYAKAMDVAARDTRAKWMFFEDQLVARYGAVRGRKMACVIKSDRPSQC</sequence>
<dbReference type="AlphaFoldDB" id="A0A290MP73"/>
<reference evidence="2" key="1">
    <citation type="submission" date="2017-09" db="EMBL/GenBank/DDBJ databases">
        <title>Genome evolution observed in wild isolates of Caulobacter crescentus.</title>
        <authorList>
            <person name="Ely B."/>
            <person name="Wilson K."/>
            <person name="Scott D."/>
        </authorList>
    </citation>
    <scope>NUCLEOTIDE SEQUENCE [LARGE SCALE GENOMIC DNA]</scope>
    <source>
        <strain evidence="2">CB13b1a</strain>
    </source>
</reference>
<protein>
    <recommendedName>
        <fullName evidence="3">CinY protein</fullName>
    </recommendedName>
</protein>
<accession>A0A290MP73</accession>
<evidence type="ECO:0008006" key="3">
    <source>
        <dbReference type="Google" id="ProtNLM"/>
    </source>
</evidence>
<evidence type="ECO:0000313" key="1">
    <source>
        <dbReference type="EMBL" id="ATC33575.2"/>
    </source>
</evidence>
<dbReference type="EMBL" id="CP023315">
    <property type="protein sequence ID" value="ATC33575.2"/>
    <property type="molecule type" value="Genomic_DNA"/>
</dbReference>
<organism evidence="1 2">
    <name type="scientific">Caulobacter vibrioides</name>
    <name type="common">Caulobacter crescentus</name>
    <dbReference type="NCBI Taxonomy" id="155892"/>
    <lineage>
        <taxon>Bacteria</taxon>
        <taxon>Pseudomonadati</taxon>
        <taxon>Pseudomonadota</taxon>
        <taxon>Alphaproteobacteria</taxon>
        <taxon>Caulobacterales</taxon>
        <taxon>Caulobacteraceae</taxon>
        <taxon>Caulobacter</taxon>
    </lineage>
</organism>
<dbReference type="Proteomes" id="UP000217311">
    <property type="component" value="Chromosome"/>
</dbReference>